<protein>
    <submittedName>
        <fullName evidence="1">Uncharacterized protein</fullName>
    </submittedName>
</protein>
<dbReference type="AlphaFoldDB" id="A0A643CDI1"/>
<gene>
    <name evidence="1" type="ORF">E2I00_008830</name>
</gene>
<name>A0A643CDI1_BALPH</name>
<reference evidence="1 2" key="1">
    <citation type="journal article" date="2019" name="PLoS ONE">
        <title>Genomic analyses reveal an absence of contemporary introgressive admixture between fin whales and blue whales, despite known hybrids.</title>
        <authorList>
            <person name="Westbury M.V."/>
            <person name="Petersen B."/>
            <person name="Lorenzen E.D."/>
        </authorList>
    </citation>
    <scope>NUCLEOTIDE SEQUENCE [LARGE SCALE GENOMIC DNA]</scope>
    <source>
        <strain evidence="1">FinWhale-01</strain>
    </source>
</reference>
<dbReference type="Proteomes" id="UP000437017">
    <property type="component" value="Unassembled WGS sequence"/>
</dbReference>
<accession>A0A643CDI1</accession>
<proteinExistence type="predicted"/>
<sequence>MQEPVLTWGRAFPKEGKRDECLICKVPCRTVLLSKRVSEFQEKHRRRLIAFYGEKVTPVDWQRGEQRSRHPALISCTPDALDLVHVHS</sequence>
<organism evidence="1 2">
    <name type="scientific">Balaenoptera physalus</name>
    <name type="common">Fin whale</name>
    <name type="synonym">Balaena physalus</name>
    <dbReference type="NCBI Taxonomy" id="9770"/>
    <lineage>
        <taxon>Eukaryota</taxon>
        <taxon>Metazoa</taxon>
        <taxon>Chordata</taxon>
        <taxon>Craniata</taxon>
        <taxon>Vertebrata</taxon>
        <taxon>Euteleostomi</taxon>
        <taxon>Mammalia</taxon>
        <taxon>Eutheria</taxon>
        <taxon>Laurasiatheria</taxon>
        <taxon>Artiodactyla</taxon>
        <taxon>Whippomorpha</taxon>
        <taxon>Cetacea</taxon>
        <taxon>Mysticeti</taxon>
        <taxon>Balaenopteridae</taxon>
        <taxon>Balaenoptera</taxon>
    </lineage>
</organism>
<dbReference type="OrthoDB" id="2535391at2759"/>
<comment type="caution">
    <text evidence="1">The sequence shown here is derived from an EMBL/GenBank/DDBJ whole genome shotgun (WGS) entry which is preliminary data.</text>
</comment>
<evidence type="ECO:0000313" key="2">
    <source>
        <dbReference type="Proteomes" id="UP000437017"/>
    </source>
</evidence>
<evidence type="ECO:0000313" key="1">
    <source>
        <dbReference type="EMBL" id="KAB0398240.1"/>
    </source>
</evidence>
<dbReference type="EMBL" id="SGJD01001799">
    <property type="protein sequence ID" value="KAB0398240.1"/>
    <property type="molecule type" value="Genomic_DNA"/>
</dbReference>
<keyword evidence="2" id="KW-1185">Reference proteome</keyword>